<keyword evidence="1" id="KW-0539">Nucleus</keyword>
<evidence type="ECO:0000313" key="4">
    <source>
        <dbReference type="EMBL" id="KAL1903290.1"/>
    </source>
</evidence>
<dbReference type="PANTHER" id="PTHR38791:SF5">
    <property type="entry name" value="TRANSCRIPTION FACTOR DBAG-RELATED"/>
    <property type="match status" value="1"/>
</dbReference>
<gene>
    <name evidence="4" type="ORF">Sste5346_000575</name>
</gene>
<comment type="caution">
    <text evidence="4">The sequence shown here is derived from an EMBL/GenBank/DDBJ whole genome shotgun (WGS) entry which is preliminary data.</text>
</comment>
<dbReference type="InterPro" id="IPR036864">
    <property type="entry name" value="Zn2-C6_fun-type_DNA-bd_sf"/>
</dbReference>
<protein>
    <recommendedName>
        <fullName evidence="3">Zn(2)-C6 fungal-type domain-containing protein</fullName>
    </recommendedName>
</protein>
<dbReference type="Gene3D" id="4.10.240.10">
    <property type="entry name" value="Zn(2)-C6 fungal-type DNA-binding domain"/>
    <property type="match status" value="1"/>
</dbReference>
<reference evidence="4 5" key="1">
    <citation type="journal article" date="2024" name="IMA Fungus">
        <title>IMA Genome - F19 : A genome assembly and annotation guide to empower mycologists, including annotated draft genome sequences of Ceratocystis pirilliformis, Diaporthe australafricana, Fusarium ophioides, Paecilomyces lecythidis, and Sporothrix stenoceras.</title>
        <authorList>
            <person name="Aylward J."/>
            <person name="Wilson A.M."/>
            <person name="Visagie C.M."/>
            <person name="Spraker J."/>
            <person name="Barnes I."/>
            <person name="Buitendag C."/>
            <person name="Ceriani C."/>
            <person name="Del Mar Angel L."/>
            <person name="du Plessis D."/>
            <person name="Fuchs T."/>
            <person name="Gasser K."/>
            <person name="Kramer D."/>
            <person name="Li W."/>
            <person name="Munsamy K."/>
            <person name="Piso A."/>
            <person name="Price J.L."/>
            <person name="Sonnekus B."/>
            <person name="Thomas C."/>
            <person name="van der Nest A."/>
            <person name="van Dijk A."/>
            <person name="van Heerden A."/>
            <person name="van Vuuren N."/>
            <person name="Yilmaz N."/>
            <person name="Duong T.A."/>
            <person name="van der Merwe N.A."/>
            <person name="Wingfield M.J."/>
            <person name="Wingfield B.D."/>
        </authorList>
    </citation>
    <scope>NUCLEOTIDE SEQUENCE [LARGE SCALE GENOMIC DNA]</scope>
    <source>
        <strain evidence="4 5">CMW 5346</strain>
    </source>
</reference>
<feature type="region of interest" description="Disordered" evidence="2">
    <location>
        <begin position="163"/>
        <end position="201"/>
    </location>
</feature>
<dbReference type="EMBL" id="JAWCUI010000002">
    <property type="protein sequence ID" value="KAL1903290.1"/>
    <property type="molecule type" value="Genomic_DNA"/>
</dbReference>
<dbReference type="InterPro" id="IPR053175">
    <property type="entry name" value="DHMBA_Reg_Transcription_Factor"/>
</dbReference>
<accession>A0ABR3ZS74</accession>
<evidence type="ECO:0000313" key="5">
    <source>
        <dbReference type="Proteomes" id="UP001583186"/>
    </source>
</evidence>
<evidence type="ECO:0000259" key="3">
    <source>
        <dbReference type="PROSITE" id="PS50048"/>
    </source>
</evidence>
<evidence type="ECO:0000256" key="1">
    <source>
        <dbReference type="ARBA" id="ARBA00023242"/>
    </source>
</evidence>
<feature type="compositionally biased region" description="Low complexity" evidence="2">
    <location>
        <begin position="65"/>
        <end position="78"/>
    </location>
</feature>
<dbReference type="SUPFAM" id="SSF57701">
    <property type="entry name" value="Zn2/Cys6 DNA-binding domain"/>
    <property type="match status" value="1"/>
</dbReference>
<sequence>MVFCGKASLSCKNCRIRRIKCNKLEPECSQCIRAGKKCPGYRDQLSLMFRDETVKVRKKFEETGTEGSTATASSSSTTLPTTVARASSSSSPEAAHTFIKTEAVPETPEDLSAIVDQPGNPTGQFTAAQGSNELTTIRGSNADGSFSLSEAIAAFGGTLGNNGSPAASGKGSPPNSLARKQQRRRQAVPVTLPPDASAPPAGTIELSVEAQSALVKAMLYGPGQTLSERGLQFYMKHYLYGHPESPTKTGVIEVDTPWILDPAARTIASAVGMAGIANLNGDDQVQISAWQNYVTGLQMTAKTLATPGLDTINNVMRSIILMAMFELISCHAAHITVPPVVAEYISNTYKEKPADDQIMSKLLLTLIDFINLSAYIHRQVLIDGRSDMVDHVVQALQLEARLIAWELGITEKKGLWKYDVCETPKLSPEAVYKGRFHRYSDISTARIWGYYRWARILLNEMLLEFIDKCPNSVAAGLARLKMDTESTFPSKISSAVISDVSGVDTPDTDSASTEKLRRKALKTIRKCAEDTFVSTPVYWRHPNIPLEEYAPIATPAPIYGQNGGTGVAGLMPTLFHLNVAACAPGVPEEDFNWALAVIDTVWAYLGLRQARSLADKMRLHREAVKRQEMGLDGVLLLTADGDVEVAA</sequence>
<evidence type="ECO:0000256" key="2">
    <source>
        <dbReference type="SAM" id="MobiDB-lite"/>
    </source>
</evidence>
<organism evidence="4 5">
    <name type="scientific">Sporothrix stenoceras</name>
    <dbReference type="NCBI Taxonomy" id="5173"/>
    <lineage>
        <taxon>Eukaryota</taxon>
        <taxon>Fungi</taxon>
        <taxon>Dikarya</taxon>
        <taxon>Ascomycota</taxon>
        <taxon>Pezizomycotina</taxon>
        <taxon>Sordariomycetes</taxon>
        <taxon>Sordariomycetidae</taxon>
        <taxon>Ophiostomatales</taxon>
        <taxon>Ophiostomataceae</taxon>
        <taxon>Sporothrix</taxon>
    </lineage>
</organism>
<dbReference type="InterPro" id="IPR001138">
    <property type="entry name" value="Zn2Cys6_DnaBD"/>
</dbReference>
<dbReference type="PROSITE" id="PS50048">
    <property type="entry name" value="ZN2_CY6_FUNGAL_2"/>
    <property type="match status" value="1"/>
</dbReference>
<feature type="domain" description="Zn(2)-C6 fungal-type" evidence="3">
    <location>
        <begin position="10"/>
        <end position="38"/>
    </location>
</feature>
<dbReference type="CDD" id="cd00067">
    <property type="entry name" value="GAL4"/>
    <property type="match status" value="1"/>
</dbReference>
<name>A0ABR3ZS74_9PEZI</name>
<dbReference type="Pfam" id="PF00172">
    <property type="entry name" value="Zn_clus"/>
    <property type="match status" value="1"/>
</dbReference>
<dbReference type="Proteomes" id="UP001583186">
    <property type="component" value="Unassembled WGS sequence"/>
</dbReference>
<proteinExistence type="predicted"/>
<dbReference type="PANTHER" id="PTHR38791">
    <property type="entry name" value="ZN(II)2CYS6 TRANSCRIPTION FACTOR (EUROFUNG)-RELATED-RELATED"/>
    <property type="match status" value="1"/>
</dbReference>
<feature type="region of interest" description="Disordered" evidence="2">
    <location>
        <begin position="61"/>
        <end position="96"/>
    </location>
</feature>
<dbReference type="PROSITE" id="PS00463">
    <property type="entry name" value="ZN2_CY6_FUNGAL_1"/>
    <property type="match status" value="1"/>
</dbReference>
<dbReference type="SMART" id="SM00066">
    <property type="entry name" value="GAL4"/>
    <property type="match status" value="1"/>
</dbReference>
<keyword evidence="5" id="KW-1185">Reference proteome</keyword>